<dbReference type="Gene3D" id="3.30.300.20">
    <property type="match status" value="1"/>
</dbReference>
<dbReference type="PANTHER" id="PTHR11760">
    <property type="entry name" value="30S/40S RIBOSOMAL PROTEIN S3"/>
    <property type="match status" value="1"/>
</dbReference>
<dbReference type="Gene3D" id="3.30.1140.32">
    <property type="entry name" value="Ribosomal protein S3, C-terminal domain"/>
    <property type="match status" value="1"/>
</dbReference>
<keyword evidence="8" id="KW-1185">Reference proteome</keyword>
<keyword evidence="2 5" id="KW-0694">RNA-binding</keyword>
<evidence type="ECO:0000259" key="6">
    <source>
        <dbReference type="PROSITE" id="PS50823"/>
    </source>
</evidence>
<proteinExistence type="inferred from homology"/>
<dbReference type="CDD" id="cd02412">
    <property type="entry name" value="KH-II_30S_S3"/>
    <property type="match status" value="1"/>
</dbReference>
<evidence type="ECO:0000256" key="4">
    <source>
        <dbReference type="ARBA" id="ARBA00023274"/>
    </source>
</evidence>
<gene>
    <name evidence="7" type="ORF">LITE_LOCUS28634</name>
</gene>
<dbReference type="SUPFAM" id="SSF54821">
    <property type="entry name" value="Ribosomal protein S3 C-terminal domain"/>
    <property type="match status" value="1"/>
</dbReference>
<name>A0AAV0MH68_9ROSI</name>
<evidence type="ECO:0000313" key="7">
    <source>
        <dbReference type="EMBL" id="CAI0445597.1"/>
    </source>
</evidence>
<evidence type="ECO:0000256" key="2">
    <source>
        <dbReference type="ARBA" id="ARBA00022884"/>
    </source>
</evidence>
<dbReference type="PANTHER" id="PTHR11760:SF19">
    <property type="entry name" value="SMALL RIBOSOMAL SUBUNIT PROTEIN US3C"/>
    <property type="match status" value="1"/>
</dbReference>
<dbReference type="AlphaFoldDB" id="A0AAV0MH68"/>
<evidence type="ECO:0000256" key="1">
    <source>
        <dbReference type="ARBA" id="ARBA00010761"/>
    </source>
</evidence>
<comment type="similarity">
    <text evidence="1">Belongs to the universal ribosomal protein uS3 family.</text>
</comment>
<protein>
    <recommendedName>
        <fullName evidence="6">KH type-2 domain-containing protein</fullName>
    </recommendedName>
</protein>
<dbReference type="GO" id="GO:0022627">
    <property type="term" value="C:cytosolic small ribosomal subunit"/>
    <property type="evidence" value="ECO:0007669"/>
    <property type="project" value="TreeGrafter"/>
</dbReference>
<evidence type="ECO:0000313" key="8">
    <source>
        <dbReference type="Proteomes" id="UP001154282"/>
    </source>
</evidence>
<feature type="domain" description="KH type-2" evidence="6">
    <location>
        <begin position="47"/>
        <end position="118"/>
    </location>
</feature>
<dbReference type="EMBL" id="CAMGYJ010000007">
    <property type="protein sequence ID" value="CAI0445597.1"/>
    <property type="molecule type" value="Genomic_DNA"/>
</dbReference>
<dbReference type="Proteomes" id="UP001154282">
    <property type="component" value="Unassembled WGS sequence"/>
</dbReference>
<comment type="caution">
    <text evidence="7">The sequence shown here is derived from an EMBL/GenBank/DDBJ whole genome shotgun (WGS) entry which is preliminary data.</text>
</comment>
<dbReference type="SUPFAM" id="SSF54814">
    <property type="entry name" value="Prokaryotic type KH domain (KH-domain type II)"/>
    <property type="match status" value="1"/>
</dbReference>
<reference evidence="7" key="1">
    <citation type="submission" date="2022-08" db="EMBL/GenBank/DDBJ databases">
        <authorList>
            <person name="Gutierrez-Valencia J."/>
        </authorList>
    </citation>
    <scope>NUCLEOTIDE SEQUENCE</scope>
</reference>
<dbReference type="InterPro" id="IPR009019">
    <property type="entry name" value="KH_sf_prok-type"/>
</dbReference>
<evidence type="ECO:0000256" key="3">
    <source>
        <dbReference type="ARBA" id="ARBA00022980"/>
    </source>
</evidence>
<dbReference type="PROSITE" id="PS50823">
    <property type="entry name" value="KH_TYPE_2"/>
    <property type="match status" value="1"/>
</dbReference>
<dbReference type="InterPro" id="IPR004044">
    <property type="entry name" value="KH_dom_type_2"/>
</dbReference>
<dbReference type="GO" id="GO:0006412">
    <property type="term" value="P:translation"/>
    <property type="evidence" value="ECO:0007669"/>
    <property type="project" value="InterPro"/>
</dbReference>
<keyword evidence="4" id="KW-0687">Ribonucleoprotein</keyword>
<dbReference type="InterPro" id="IPR015946">
    <property type="entry name" value="KH_dom-like_a/b"/>
</dbReference>
<dbReference type="InterPro" id="IPR057258">
    <property type="entry name" value="Ribosomal_uS3"/>
</dbReference>
<keyword evidence="3" id="KW-0689">Ribosomal protein</keyword>
<sequence>MGQKINPLGFRLGTTQGHHSLWFAQQKFILKVYKKIKKIRNCIKNYVQKSMKFFSGVEGISRIEIQKRIDVIQVIIYMGFPKLLIEGKPRKLEELQRNIQKEMNCVNQKINIIITRIINPYMHLNILAEFIAEQLKNRISFRKARKKAIELTEQTDTKGIQIQSGGVLTEKRLTR</sequence>
<organism evidence="7 8">
    <name type="scientific">Linum tenue</name>
    <dbReference type="NCBI Taxonomy" id="586396"/>
    <lineage>
        <taxon>Eukaryota</taxon>
        <taxon>Viridiplantae</taxon>
        <taxon>Streptophyta</taxon>
        <taxon>Embryophyta</taxon>
        <taxon>Tracheophyta</taxon>
        <taxon>Spermatophyta</taxon>
        <taxon>Magnoliopsida</taxon>
        <taxon>eudicotyledons</taxon>
        <taxon>Gunneridae</taxon>
        <taxon>Pentapetalae</taxon>
        <taxon>rosids</taxon>
        <taxon>fabids</taxon>
        <taxon>Malpighiales</taxon>
        <taxon>Linaceae</taxon>
        <taxon>Linum</taxon>
    </lineage>
</organism>
<dbReference type="NCBIfam" id="TIGR01009">
    <property type="entry name" value="rpsC_bact"/>
    <property type="match status" value="1"/>
</dbReference>
<dbReference type="GO" id="GO:0003735">
    <property type="term" value="F:structural constituent of ribosome"/>
    <property type="evidence" value="ECO:0007669"/>
    <property type="project" value="InterPro"/>
</dbReference>
<dbReference type="InterPro" id="IPR036419">
    <property type="entry name" value="Ribosomal_S3_C_sf"/>
</dbReference>
<accession>A0AAV0MH68</accession>
<evidence type="ECO:0000256" key="5">
    <source>
        <dbReference type="PROSITE-ProRule" id="PRU00118"/>
    </source>
</evidence>
<dbReference type="InterPro" id="IPR005704">
    <property type="entry name" value="Ribosomal_uS3_bac-typ"/>
</dbReference>
<dbReference type="GO" id="GO:0003723">
    <property type="term" value="F:RNA binding"/>
    <property type="evidence" value="ECO:0007669"/>
    <property type="project" value="UniProtKB-UniRule"/>
</dbReference>
<dbReference type="FunFam" id="3.30.300.20:FF:000008">
    <property type="entry name" value="30S ribosomal protein S3, chloroplastic"/>
    <property type="match status" value="1"/>
</dbReference>